<keyword evidence="1" id="KW-0812">Transmembrane</keyword>
<comment type="caution">
    <text evidence="2">The sequence shown here is derived from an EMBL/GenBank/DDBJ whole genome shotgun (WGS) entry which is preliminary data.</text>
</comment>
<name>A0A8J4W290_9ROSI</name>
<reference evidence="2" key="1">
    <citation type="submission" date="2020-03" db="EMBL/GenBank/DDBJ databases">
        <title>Castanea mollissima Vanexum genome sequencing.</title>
        <authorList>
            <person name="Staton M."/>
        </authorList>
    </citation>
    <scope>NUCLEOTIDE SEQUENCE</scope>
    <source>
        <tissue evidence="2">Leaf</tissue>
    </source>
</reference>
<evidence type="ECO:0000313" key="3">
    <source>
        <dbReference type="Proteomes" id="UP000737018"/>
    </source>
</evidence>
<dbReference type="AlphaFoldDB" id="A0A8J4W290"/>
<feature type="transmembrane region" description="Helical" evidence="1">
    <location>
        <begin position="27"/>
        <end position="48"/>
    </location>
</feature>
<keyword evidence="1" id="KW-1133">Transmembrane helix</keyword>
<dbReference type="EMBL" id="JRKL02000846">
    <property type="protein sequence ID" value="KAF3967826.1"/>
    <property type="molecule type" value="Genomic_DNA"/>
</dbReference>
<gene>
    <name evidence="2" type="ORF">CMV_008215</name>
</gene>
<evidence type="ECO:0000256" key="1">
    <source>
        <dbReference type="SAM" id="Phobius"/>
    </source>
</evidence>
<feature type="transmembrane region" description="Helical" evidence="1">
    <location>
        <begin position="95"/>
        <end position="114"/>
    </location>
</feature>
<keyword evidence="1" id="KW-0472">Membrane</keyword>
<sequence length="200" mass="23119">MISFNAHPRLLSEIQEGKIVIWTFSTYLSRSCTITVYLILGMLHLLVVDLRTVFSSLLVWEVNSDATKGKAGYMHISWYFAGYNYRGANSFRKDWKLIWTFLYLSWFWSLKALLRHLFWVAAFACGEPKESVFSSLLMQGVNSNAIKGLETDLDFLVLELVLVLNSSFMAFVLRENNTGLETDLDFSFLYLSWFWSSIAL</sequence>
<protein>
    <submittedName>
        <fullName evidence="2">Uncharacterized protein</fullName>
    </submittedName>
</protein>
<evidence type="ECO:0000313" key="2">
    <source>
        <dbReference type="EMBL" id="KAF3967826.1"/>
    </source>
</evidence>
<accession>A0A8J4W290</accession>
<organism evidence="2 3">
    <name type="scientific">Castanea mollissima</name>
    <name type="common">Chinese chestnut</name>
    <dbReference type="NCBI Taxonomy" id="60419"/>
    <lineage>
        <taxon>Eukaryota</taxon>
        <taxon>Viridiplantae</taxon>
        <taxon>Streptophyta</taxon>
        <taxon>Embryophyta</taxon>
        <taxon>Tracheophyta</taxon>
        <taxon>Spermatophyta</taxon>
        <taxon>Magnoliopsida</taxon>
        <taxon>eudicotyledons</taxon>
        <taxon>Gunneridae</taxon>
        <taxon>Pentapetalae</taxon>
        <taxon>rosids</taxon>
        <taxon>fabids</taxon>
        <taxon>Fagales</taxon>
        <taxon>Fagaceae</taxon>
        <taxon>Castanea</taxon>
    </lineage>
</organism>
<keyword evidence="3" id="KW-1185">Reference proteome</keyword>
<dbReference type="Proteomes" id="UP000737018">
    <property type="component" value="Unassembled WGS sequence"/>
</dbReference>
<proteinExistence type="predicted"/>